<reference evidence="11" key="2">
    <citation type="submission" date="2021-03" db="UniProtKB">
        <authorList>
            <consortium name="Ensembl"/>
        </authorList>
    </citation>
    <scope>IDENTIFICATION</scope>
</reference>
<keyword evidence="4" id="KW-0235">DNA replication</keyword>
<dbReference type="PANTHER" id="PTHR14790">
    <property type="entry name" value="RECQ-MEDIATED GENOME INSTABILITY PROTEIN 1 RMI1"/>
    <property type="match status" value="1"/>
</dbReference>
<accession>A0A803KDK6</accession>
<dbReference type="GeneTree" id="ENSGT00940000161055"/>
<evidence type="ECO:0000259" key="10">
    <source>
        <dbReference type="Pfam" id="PF21000"/>
    </source>
</evidence>
<evidence type="ECO:0000313" key="11">
    <source>
        <dbReference type="Ensembl" id="ENSXETP00000118325"/>
    </source>
</evidence>
<dbReference type="Pfam" id="PF08585">
    <property type="entry name" value="RMI1_N_C"/>
    <property type="match status" value="1"/>
</dbReference>
<feature type="domain" description="RecQ mediated genome instability protein 1 OB-fold" evidence="8">
    <location>
        <begin position="88"/>
        <end position="222"/>
    </location>
</feature>
<dbReference type="Ensembl" id="ENSXETT00000115862">
    <property type="protein sequence ID" value="ENSXETP00000118325"/>
    <property type="gene ID" value="ENSXETG00000011723"/>
</dbReference>
<dbReference type="SMART" id="SM01161">
    <property type="entry name" value="DUF1767"/>
    <property type="match status" value="1"/>
</dbReference>
<evidence type="ECO:0000256" key="7">
    <source>
        <dbReference type="SAM" id="MobiDB-lite"/>
    </source>
</evidence>
<dbReference type="InterPro" id="IPR042470">
    <property type="entry name" value="RMI1_N_C_sf"/>
</dbReference>
<feature type="region of interest" description="Disordered" evidence="7">
    <location>
        <begin position="274"/>
        <end position="293"/>
    </location>
</feature>
<dbReference type="FunCoup" id="A0A803KDK6">
    <property type="interactions" value="2919"/>
</dbReference>
<dbReference type="Gene3D" id="6.10.140.770">
    <property type="match status" value="1"/>
</dbReference>
<evidence type="ECO:0000256" key="6">
    <source>
        <dbReference type="ARBA" id="ARBA00024977"/>
    </source>
</evidence>
<comment type="similarity">
    <text evidence="2">Belongs to the RMI1 family.</text>
</comment>
<comment type="function">
    <text evidence="6">Essential component of the RMI complex, a complex that plays an important role in the processing of homologous recombination intermediates to limit DNA crossover formation in cells. Promotes TOP3A binding to double Holliday junctions (DHJ) and hence stimulates TOP3A-mediated dissolution. Required for BLM phosphorylation during mitosis. Within the BLM complex, required for BLM and TOP3A stability.</text>
</comment>
<dbReference type="FunFam" id="2.40.50.770:FF:000002">
    <property type="entry name" value="recQ-mediated genome instability protein 1"/>
    <property type="match status" value="1"/>
</dbReference>
<gene>
    <name evidence="11" type="primary">rmi1</name>
</gene>
<protein>
    <recommendedName>
        <fullName evidence="3">RecQ-mediated genome instability protein 1</fullName>
    </recommendedName>
</protein>
<feature type="compositionally biased region" description="Low complexity" evidence="7">
    <location>
        <begin position="284"/>
        <end position="293"/>
    </location>
</feature>
<dbReference type="PANTHER" id="PTHR14790:SF15">
    <property type="entry name" value="RECQ-MEDIATED GENOME INSTABILITY PROTEIN 1"/>
    <property type="match status" value="1"/>
</dbReference>
<evidence type="ECO:0000259" key="8">
    <source>
        <dbReference type="Pfam" id="PF08585"/>
    </source>
</evidence>
<dbReference type="Gene3D" id="2.40.50.770">
    <property type="entry name" value="RecQ-mediated genome instability protein Rmi1, C-terminal domain"/>
    <property type="match status" value="1"/>
</dbReference>
<dbReference type="InterPro" id="IPR032199">
    <property type="entry name" value="RMI1_C"/>
</dbReference>
<evidence type="ECO:0000256" key="4">
    <source>
        <dbReference type="ARBA" id="ARBA00022705"/>
    </source>
</evidence>
<dbReference type="Bgee" id="ENSXETG00000011723">
    <property type="expression patterns" value="Expressed in ovary and 12 other cell types or tissues"/>
</dbReference>
<name>A0A803KDK6_XENTR</name>
<dbReference type="Pfam" id="PF21000">
    <property type="entry name" value="RMI1_N_N"/>
    <property type="match status" value="1"/>
</dbReference>
<evidence type="ECO:0000256" key="1">
    <source>
        <dbReference type="ARBA" id="ARBA00004123"/>
    </source>
</evidence>
<dbReference type="InterPro" id="IPR044881">
    <property type="entry name" value="RMI1_N_N_sf"/>
</dbReference>
<organism evidence="11">
    <name type="scientific">Xenopus tropicalis</name>
    <name type="common">Western clawed frog</name>
    <name type="synonym">Silurana tropicalis</name>
    <dbReference type="NCBI Taxonomy" id="8364"/>
    <lineage>
        <taxon>Eukaryota</taxon>
        <taxon>Metazoa</taxon>
        <taxon>Chordata</taxon>
        <taxon>Craniata</taxon>
        <taxon>Vertebrata</taxon>
        <taxon>Euteleostomi</taxon>
        <taxon>Amphibia</taxon>
        <taxon>Batrachia</taxon>
        <taxon>Anura</taxon>
        <taxon>Pipoidea</taxon>
        <taxon>Pipidae</taxon>
        <taxon>Xenopodinae</taxon>
        <taxon>Xenopus</taxon>
        <taxon>Silurana</taxon>
    </lineage>
</organism>
<reference evidence="11" key="1">
    <citation type="journal article" date="2010" name="Science">
        <title>The genome of the Western clawed frog Xenopus tropicalis.</title>
        <authorList>
            <person name="Hellsten U."/>
            <person name="Harland R.M."/>
            <person name="Gilchrist M.J."/>
            <person name="Hendrix D."/>
            <person name="Jurka J."/>
            <person name="Kapitonov V."/>
            <person name="Ovcharenko I."/>
            <person name="Putnam N.H."/>
            <person name="Shu S."/>
            <person name="Taher L."/>
            <person name="Blitz I.L."/>
            <person name="Blumberg B."/>
            <person name="Dichmann D.S."/>
            <person name="Dubchak I."/>
            <person name="Amaya E."/>
            <person name="Detter J.C."/>
            <person name="Fletcher R."/>
            <person name="Gerhard D.S."/>
            <person name="Goodstein D."/>
            <person name="Graves T."/>
            <person name="Grigoriev I.V."/>
            <person name="Grimwood J."/>
            <person name="Kawashima T."/>
            <person name="Lindquist E."/>
            <person name="Lucas S.M."/>
            <person name="Mead P.E."/>
            <person name="Mitros T."/>
            <person name="Ogino H."/>
            <person name="Ohta Y."/>
            <person name="Poliakov A.V."/>
            <person name="Pollet N."/>
            <person name="Robert J."/>
            <person name="Salamov A."/>
            <person name="Sater A.K."/>
            <person name="Schmutz J."/>
            <person name="Terry A."/>
            <person name="Vize P.D."/>
            <person name="Warren W.C."/>
            <person name="Wells D."/>
            <person name="Wills A."/>
            <person name="Wilson R.K."/>
            <person name="Zimmerman L.B."/>
            <person name="Zorn A.M."/>
            <person name="Grainger R."/>
            <person name="Grammer T."/>
            <person name="Khokha M.K."/>
            <person name="Richardson P.M."/>
            <person name="Rokhsar D.S."/>
        </authorList>
    </citation>
    <scope>NUCLEOTIDE SEQUENCE [LARGE SCALE GENOMIC DNA]</scope>
    <source>
        <strain evidence="11">Nigerian</strain>
    </source>
</reference>
<dbReference type="FunFam" id="1.10.8.1020:FF:000001">
    <property type="entry name" value="RecQ-mediated genome instability protein 1"/>
    <property type="match status" value="1"/>
</dbReference>
<feature type="domain" description="RMI1 N-terminal" evidence="10">
    <location>
        <begin position="33"/>
        <end position="82"/>
    </location>
</feature>
<dbReference type="Pfam" id="PF16099">
    <property type="entry name" value="RMI1_C"/>
    <property type="match status" value="1"/>
</dbReference>
<dbReference type="AlphaFoldDB" id="A0A803KDK6"/>
<evidence type="ECO:0000256" key="5">
    <source>
        <dbReference type="ARBA" id="ARBA00023242"/>
    </source>
</evidence>
<dbReference type="GO" id="GO:0006260">
    <property type="term" value="P:DNA replication"/>
    <property type="evidence" value="ECO:0007669"/>
    <property type="project" value="UniProtKB-KW"/>
</dbReference>
<evidence type="ECO:0000259" key="9">
    <source>
        <dbReference type="Pfam" id="PF16099"/>
    </source>
</evidence>
<evidence type="ECO:0000256" key="3">
    <source>
        <dbReference type="ARBA" id="ARBA00018987"/>
    </source>
</evidence>
<dbReference type="InterPro" id="IPR049363">
    <property type="entry name" value="RMI1_N"/>
</dbReference>
<proteinExistence type="inferred from homology"/>
<dbReference type="InterPro" id="IPR013894">
    <property type="entry name" value="RMI1_OB"/>
</dbReference>
<sequence length="528" mass="58866">MQNYRFRQKGHCRSPRHEKMATSGIANRVKTWLASTWHVKVPNPWLEACINWIQEENNGSSLLQAEINKQVFEQWLLTDLRDLEFSVLPANLSDSLKFELNGFYAIQIDSLVDVSQPAYSQHQKLKGKDSTNEQVTCTTQISQKPWEAKPTRMLMLQLTDGTQHIQGMEYRPIQVLNANLSPGTKMLLQGSIVCRLGVLLLKPENVKVLGGEVEALVEEYTQAKVLSRLIGVEDNTSVQHSNVQEQTAGVAVGELGQALGPSDEDLLASLEENEEFSVNNGVPSESGYYSRSENSSISSFTQLQTQNSRVRQASFPTSDQTVVSVDVENNHTIEDQYDIDDDLFLEEEIQRELEEMSMSQAVMPRGSTALPTTSGIRSHASATSCTSDQNIPPFTYLSTILASKSKDITCIKLKSFIVTLSGNLSHSGGLWNIKAKISDGTGYLNVEFSDNVLTKLIGFSVPEMKRLKKDPSQQNTLMEGLQRCQMMLTDFCGIMTISYNPAKEEAVVLSLQDVTEEIMQSLQRLLHS</sequence>
<feature type="domain" description="RecQ-mediated genome instability protein 1 C-terminal OB-fold" evidence="9">
    <location>
        <begin position="392"/>
        <end position="525"/>
    </location>
</feature>
<dbReference type="Xenbase" id="XB-GENE-952469">
    <property type="gene designation" value="rmi1"/>
</dbReference>
<evidence type="ECO:0000256" key="2">
    <source>
        <dbReference type="ARBA" id="ARBA00006395"/>
    </source>
</evidence>
<dbReference type="Gene3D" id="1.10.8.1020">
    <property type="entry name" value="RecQ-mediated genome instability protein 1, N-terminal domain"/>
    <property type="match status" value="1"/>
</dbReference>
<keyword evidence="5" id="KW-0539">Nucleus</keyword>
<dbReference type="InParanoid" id="A0A803KDK6"/>
<dbReference type="GO" id="GO:0000166">
    <property type="term" value="F:nucleotide binding"/>
    <property type="evidence" value="ECO:0007669"/>
    <property type="project" value="InterPro"/>
</dbReference>
<dbReference type="GO" id="GO:0005634">
    <property type="term" value="C:nucleus"/>
    <property type="evidence" value="ECO:0007669"/>
    <property type="project" value="UniProtKB-SubCell"/>
</dbReference>
<comment type="subcellular location">
    <subcellularLocation>
        <location evidence="1">Nucleus</location>
    </subcellularLocation>
</comment>